<sequence length="306" mass="33570">MSLKPLTRSLLTLATVAVAIVLVAALWHAYVLAPWTRDARVSAHVVRIAPEVSGTVVEVAVVDNQRVAKGDVLYRIDPQRFALAVEQAEAQVAATAESMRQKRDEAQRRTGLDDLVPREDIQRSSRAVSIAQAEHRKALAALDVAKLDLERTTLRSPVDGYVTQLRLRHGDYAVEGKPGISVLDAHSFWITGYFEETKLRRIATGAPATIRLMGFDPLLSGHVTSIGRGIADENGTLDELGLPAVNPTFSWVRLAQRIPVRIEIDQVPDGVLLAAGMTCSVEVGERGRGRERTPRGRLASWLHAWM</sequence>
<evidence type="ECO:0000259" key="2">
    <source>
        <dbReference type="Pfam" id="PF25963"/>
    </source>
</evidence>
<dbReference type="AlphaFoldDB" id="A0A6P2X2J3"/>
<dbReference type="PANTHER" id="PTHR30367">
    <property type="entry name" value="P-HYDROXYBENZOIC ACID EFFLUX PUMP SUBUNIT AAEA-RELATED"/>
    <property type="match status" value="1"/>
</dbReference>
<reference evidence="3 4" key="1">
    <citation type="submission" date="2019-09" db="EMBL/GenBank/DDBJ databases">
        <authorList>
            <person name="Depoorter E."/>
        </authorList>
    </citation>
    <scope>NUCLEOTIDE SEQUENCE [LARGE SCALE GENOMIC DNA]</scope>
    <source>
        <strain evidence="3">R-18109</strain>
    </source>
</reference>
<dbReference type="RefSeq" id="WP_174952718.1">
    <property type="nucleotide sequence ID" value="NZ_CABVQH010000017.1"/>
</dbReference>
<dbReference type="Gene3D" id="2.40.50.100">
    <property type="match status" value="1"/>
</dbReference>
<feature type="domain" description="Multidrug resistance protein MdtA-like barrel-sandwich hybrid" evidence="1">
    <location>
        <begin position="45"/>
        <end position="182"/>
    </location>
</feature>
<evidence type="ECO:0000313" key="4">
    <source>
        <dbReference type="Proteomes" id="UP000494260"/>
    </source>
</evidence>
<proteinExistence type="predicted"/>
<dbReference type="InterPro" id="IPR058634">
    <property type="entry name" value="AaeA-lik-b-barrel"/>
</dbReference>
<dbReference type="InterPro" id="IPR050393">
    <property type="entry name" value="MFP_Efflux_Pump"/>
</dbReference>
<name>A0A6P2X2J3_BURL3</name>
<organism evidence="3 4">
    <name type="scientific">Burkholderia lata (strain ATCC 17760 / DSM 23089 / LMG 22485 / NCIMB 9086 / R18194 / 383)</name>
    <dbReference type="NCBI Taxonomy" id="482957"/>
    <lineage>
        <taxon>Bacteria</taxon>
        <taxon>Pseudomonadati</taxon>
        <taxon>Pseudomonadota</taxon>
        <taxon>Betaproteobacteria</taxon>
        <taxon>Burkholderiales</taxon>
        <taxon>Burkholderiaceae</taxon>
        <taxon>Burkholderia</taxon>
        <taxon>Burkholderia cepacia complex</taxon>
    </lineage>
</organism>
<gene>
    <name evidence="3" type="ORF">BLA18109_04696</name>
</gene>
<accession>A0A6P2X2J3</accession>
<dbReference type="Gene3D" id="2.40.30.170">
    <property type="match status" value="1"/>
</dbReference>
<dbReference type="PANTHER" id="PTHR30367:SF12">
    <property type="entry name" value="P-HYDROXYBENZOIC ACID EFFLUX PUMP SUBUNIT AAEA"/>
    <property type="match status" value="1"/>
</dbReference>
<evidence type="ECO:0000259" key="1">
    <source>
        <dbReference type="Pfam" id="PF25917"/>
    </source>
</evidence>
<evidence type="ECO:0000313" key="3">
    <source>
        <dbReference type="EMBL" id="VWD02916.1"/>
    </source>
</evidence>
<feature type="domain" description="p-hydroxybenzoic acid efflux pump subunit AaeA-like beta-barrel" evidence="2">
    <location>
        <begin position="187"/>
        <end position="283"/>
    </location>
</feature>
<dbReference type="Pfam" id="PF25917">
    <property type="entry name" value="BSH_RND"/>
    <property type="match status" value="1"/>
</dbReference>
<dbReference type="SUPFAM" id="SSF111369">
    <property type="entry name" value="HlyD-like secretion proteins"/>
    <property type="match status" value="1"/>
</dbReference>
<dbReference type="GO" id="GO:0055085">
    <property type="term" value="P:transmembrane transport"/>
    <property type="evidence" value="ECO:0007669"/>
    <property type="project" value="InterPro"/>
</dbReference>
<dbReference type="InterPro" id="IPR058625">
    <property type="entry name" value="MdtA-like_BSH"/>
</dbReference>
<protein>
    <submittedName>
        <fullName evidence="3">Membrane protein</fullName>
    </submittedName>
</protein>
<dbReference type="Proteomes" id="UP000494260">
    <property type="component" value="Unassembled WGS sequence"/>
</dbReference>
<dbReference type="EMBL" id="CABVQH010000017">
    <property type="protein sequence ID" value="VWD02916.1"/>
    <property type="molecule type" value="Genomic_DNA"/>
</dbReference>
<dbReference type="Pfam" id="PF25963">
    <property type="entry name" value="Beta-barrel_AAEA"/>
    <property type="match status" value="1"/>
</dbReference>